<feature type="domain" description="Metallo-beta-lactamase" evidence="2">
    <location>
        <begin position="19"/>
        <end position="248"/>
    </location>
</feature>
<evidence type="ECO:0000256" key="1">
    <source>
        <dbReference type="ARBA" id="ARBA00022801"/>
    </source>
</evidence>
<dbReference type="RefSeq" id="WP_165276562.1">
    <property type="nucleotide sequence ID" value="NZ_JAUZQE010000026.1"/>
</dbReference>
<evidence type="ECO:0000259" key="3">
    <source>
        <dbReference type="SMART" id="SM01027"/>
    </source>
</evidence>
<dbReference type="Pfam" id="PF10996">
    <property type="entry name" value="Beta-Casp"/>
    <property type="match status" value="1"/>
</dbReference>
<dbReference type="InterPro" id="IPR022712">
    <property type="entry name" value="Beta_Casp"/>
</dbReference>
<evidence type="ECO:0000259" key="2">
    <source>
        <dbReference type="SMART" id="SM00849"/>
    </source>
</evidence>
<feature type="domain" description="Beta-Casp" evidence="3">
    <location>
        <begin position="253"/>
        <end position="373"/>
    </location>
</feature>
<evidence type="ECO:0000313" key="4">
    <source>
        <dbReference type="EMBL" id="MDR4126485.1"/>
    </source>
</evidence>
<reference evidence="4 5" key="1">
    <citation type="submission" date="2023-08" db="EMBL/GenBank/DDBJ databases">
        <title>Alcaligenaceae gen. nov., a novel taxon isolated from the sludge of Yixing Pesticide Factory.</title>
        <authorList>
            <person name="Ruan L."/>
        </authorList>
    </citation>
    <scope>NUCLEOTIDE SEQUENCE [LARGE SCALE GENOMIC DNA]</scope>
    <source>
        <strain evidence="4 5">LG-2</strain>
    </source>
</reference>
<dbReference type="SMART" id="SM01027">
    <property type="entry name" value="Beta-Casp"/>
    <property type="match status" value="1"/>
</dbReference>
<dbReference type="InterPro" id="IPR001279">
    <property type="entry name" value="Metallo-B-lactamas"/>
</dbReference>
<dbReference type="EMBL" id="JAUZQE010000026">
    <property type="protein sequence ID" value="MDR4126485.1"/>
    <property type="molecule type" value="Genomic_DNA"/>
</dbReference>
<evidence type="ECO:0000313" key="5">
    <source>
        <dbReference type="Proteomes" id="UP001232156"/>
    </source>
</evidence>
<sequence length="459" mass="50921">MSAHQPFSLSFLGAASTVTGSRTLLRAGGRQVLVDCGLFQGLKNLRQRNWAPFPVDPAGLDAVLLTHAHLDHSGYLPRLTRLGFNGPIYASAATVELARILLLDSAGIQEADAEFLNRHGLTSHKPALPLYTVRDAEHTLRQFRKVEFDEWVEPVAGVRVRWRSAGHILGASIIEIEHAGRRVVFSGDLGRYDDAIMHDPTRIERADYLVLESTYGDRNHGDDDPLETLHSIITRTTQRGGTVVIPAFAVGRVQLLLWYLYRLRGKGRLPASLPVYVDSPMSTDATDLYARNTSLLRPSYSELQAAFQMPRYVRDVQESKSLDVSPMPKIIVSASGMATGGRVLHHLKHYAPDPRSTILFAGYQAAGTRGATIVHGGSQVKIHGEYVPIRAEVQNLSSLSAHADSNEIMRWLRGFEVAPNRCFLNHGEPEAADSLRLRIKDELGWRARVVEHLDEETLQ</sequence>
<dbReference type="SMART" id="SM00849">
    <property type="entry name" value="Lactamase_B"/>
    <property type="match status" value="1"/>
</dbReference>
<dbReference type="Pfam" id="PF00753">
    <property type="entry name" value="Lactamase_B"/>
    <property type="match status" value="1"/>
</dbReference>
<dbReference type="PANTHER" id="PTHR11203">
    <property type="entry name" value="CLEAVAGE AND POLYADENYLATION SPECIFICITY FACTOR FAMILY MEMBER"/>
    <property type="match status" value="1"/>
</dbReference>
<dbReference type="CDD" id="cd16295">
    <property type="entry name" value="TTHA0252-CPSF-like_MBL-fold"/>
    <property type="match status" value="1"/>
</dbReference>
<dbReference type="InterPro" id="IPR011108">
    <property type="entry name" value="RMMBL"/>
</dbReference>
<organism evidence="4 5">
    <name type="scientific">Yanghanlia caeni</name>
    <dbReference type="NCBI Taxonomy" id="3064283"/>
    <lineage>
        <taxon>Bacteria</taxon>
        <taxon>Pseudomonadati</taxon>
        <taxon>Pseudomonadota</taxon>
        <taxon>Betaproteobacteria</taxon>
        <taxon>Burkholderiales</taxon>
        <taxon>Alcaligenaceae</taxon>
        <taxon>Yanghanlia</taxon>
    </lineage>
</organism>
<keyword evidence="5" id="KW-1185">Reference proteome</keyword>
<dbReference type="Proteomes" id="UP001232156">
    <property type="component" value="Unassembled WGS sequence"/>
</dbReference>
<dbReference type="Pfam" id="PF07521">
    <property type="entry name" value="RMMBL"/>
    <property type="match status" value="1"/>
</dbReference>
<dbReference type="SUPFAM" id="SSF56281">
    <property type="entry name" value="Metallo-hydrolase/oxidoreductase"/>
    <property type="match status" value="1"/>
</dbReference>
<dbReference type="InterPro" id="IPR036866">
    <property type="entry name" value="RibonucZ/Hydroxyglut_hydro"/>
</dbReference>
<dbReference type="Gene3D" id="3.40.50.10890">
    <property type="match status" value="1"/>
</dbReference>
<protein>
    <submittedName>
        <fullName evidence="4">MBL fold metallo-hydrolase</fullName>
    </submittedName>
</protein>
<accession>A0ABU1D7S0</accession>
<gene>
    <name evidence="4" type="ORF">Q8947_10890</name>
</gene>
<comment type="caution">
    <text evidence="4">The sequence shown here is derived from an EMBL/GenBank/DDBJ whole genome shotgun (WGS) entry which is preliminary data.</text>
</comment>
<proteinExistence type="predicted"/>
<dbReference type="PANTHER" id="PTHR11203:SF37">
    <property type="entry name" value="INTEGRATOR COMPLEX SUBUNIT 11"/>
    <property type="match status" value="1"/>
</dbReference>
<dbReference type="InterPro" id="IPR050698">
    <property type="entry name" value="MBL"/>
</dbReference>
<keyword evidence="1" id="KW-0378">Hydrolase</keyword>
<dbReference type="Gene3D" id="3.60.15.10">
    <property type="entry name" value="Ribonuclease Z/Hydroxyacylglutathione hydrolase-like"/>
    <property type="match status" value="1"/>
</dbReference>
<name>A0ABU1D7S0_9BURK</name>